<reference evidence="1 2" key="1">
    <citation type="submission" date="2017-10" db="EMBL/GenBank/DDBJ databases">
        <title>Extensive intraspecific genome diversity in a model arbuscular mycorrhizal fungus.</title>
        <authorList>
            <person name="Chen E.C.H."/>
            <person name="Morin E."/>
            <person name="Baudet D."/>
            <person name="Noel J."/>
            <person name="Ndikumana S."/>
            <person name="Charron P."/>
            <person name="St-Onge C."/>
            <person name="Giorgi J."/>
            <person name="Grigoriev I.V."/>
            <person name="Roux C."/>
            <person name="Martin F.M."/>
            <person name="Corradi N."/>
        </authorList>
    </citation>
    <scope>NUCLEOTIDE SEQUENCE [LARGE SCALE GENOMIC DNA]</scope>
    <source>
        <strain evidence="1 2">A1</strain>
    </source>
</reference>
<dbReference type="VEuPathDB" id="FungiDB:RhiirA1_487473"/>
<proteinExistence type="predicted"/>
<dbReference type="EMBL" id="LLXH01011103">
    <property type="protein sequence ID" value="PKC50078.1"/>
    <property type="molecule type" value="Genomic_DNA"/>
</dbReference>
<reference evidence="1 2" key="2">
    <citation type="submission" date="2017-10" db="EMBL/GenBank/DDBJ databases">
        <title>Genome analyses suggest a sexual origin of heterokaryosis in a supposedly ancient asexual fungus.</title>
        <authorList>
            <person name="Corradi N."/>
            <person name="Sedzielewska K."/>
            <person name="Noel J."/>
            <person name="Charron P."/>
            <person name="Farinelli L."/>
            <person name="Marton T."/>
            <person name="Kruger M."/>
            <person name="Pelin A."/>
            <person name="Brachmann A."/>
            <person name="Corradi N."/>
        </authorList>
    </citation>
    <scope>NUCLEOTIDE SEQUENCE [LARGE SCALE GENOMIC DNA]</scope>
    <source>
        <strain evidence="1 2">A1</strain>
    </source>
</reference>
<name>A0A2N0QG94_9GLOM</name>
<comment type="caution">
    <text evidence="1">The sequence shown here is derived from an EMBL/GenBank/DDBJ whole genome shotgun (WGS) entry which is preliminary data.</text>
</comment>
<protein>
    <submittedName>
        <fullName evidence="1">Uncharacterized protein</fullName>
    </submittedName>
</protein>
<evidence type="ECO:0000313" key="1">
    <source>
        <dbReference type="EMBL" id="PKC50078.1"/>
    </source>
</evidence>
<evidence type="ECO:0000313" key="2">
    <source>
        <dbReference type="Proteomes" id="UP000232688"/>
    </source>
</evidence>
<dbReference type="AlphaFoldDB" id="A0A2N0QG94"/>
<organism evidence="1 2">
    <name type="scientific">Rhizophagus irregularis</name>
    <dbReference type="NCBI Taxonomy" id="588596"/>
    <lineage>
        <taxon>Eukaryota</taxon>
        <taxon>Fungi</taxon>
        <taxon>Fungi incertae sedis</taxon>
        <taxon>Mucoromycota</taxon>
        <taxon>Glomeromycotina</taxon>
        <taxon>Glomeromycetes</taxon>
        <taxon>Glomerales</taxon>
        <taxon>Glomeraceae</taxon>
        <taxon>Rhizophagus</taxon>
    </lineage>
</organism>
<accession>A0A2N0QG94</accession>
<sequence length="101" mass="12134">MLCELSIFRNPETIFINWYDPNNLKNLSIHCDNVIYYVDYKILIQAIYQNCPNIRYLKLSLDRNLLIPEFENLLINCQCLNGLIINMCKDYEFSWVFNCKI</sequence>
<dbReference type="Proteomes" id="UP000232688">
    <property type="component" value="Unassembled WGS sequence"/>
</dbReference>
<gene>
    <name evidence="1" type="ORF">RhiirA1_487473</name>
</gene>